<dbReference type="SMART" id="SM00422">
    <property type="entry name" value="HTH_MERR"/>
    <property type="match status" value="1"/>
</dbReference>
<sequence>MRGRKKQQPGYYSISVVAKTYGIHPQTLRMYEREGLLCPSRTEGNTRLYSQTDVERLEQILNLTRDLGVNLAGVDLVLKMREQMEKMQLDVNELLRAFRQVMIDTLEDGETKYKNSLVRVSPKTKIIRLDDMVEDSPKEGP</sequence>
<organism evidence="3 4">
    <name type="scientific">Sulfidibacter corallicola</name>
    <dbReference type="NCBI Taxonomy" id="2818388"/>
    <lineage>
        <taxon>Bacteria</taxon>
        <taxon>Pseudomonadati</taxon>
        <taxon>Acidobacteriota</taxon>
        <taxon>Holophagae</taxon>
        <taxon>Acanthopleuribacterales</taxon>
        <taxon>Acanthopleuribacteraceae</taxon>
        <taxon>Sulfidibacter</taxon>
    </lineage>
</organism>
<dbReference type="RefSeq" id="WP_272932391.1">
    <property type="nucleotide sequence ID" value="NZ_CP071793.1"/>
</dbReference>
<dbReference type="InterPro" id="IPR009061">
    <property type="entry name" value="DNA-bd_dom_put_sf"/>
</dbReference>
<dbReference type="Proteomes" id="UP000663929">
    <property type="component" value="Chromosome"/>
</dbReference>
<evidence type="ECO:0000256" key="1">
    <source>
        <dbReference type="ARBA" id="ARBA00023125"/>
    </source>
</evidence>
<dbReference type="GO" id="GO:0003677">
    <property type="term" value="F:DNA binding"/>
    <property type="evidence" value="ECO:0007669"/>
    <property type="project" value="UniProtKB-KW"/>
</dbReference>
<reference evidence="3" key="1">
    <citation type="submission" date="2021-03" db="EMBL/GenBank/DDBJ databases">
        <title>Acanthopleuribacteraceae sp. M133.</title>
        <authorList>
            <person name="Wang G."/>
        </authorList>
    </citation>
    <scope>NUCLEOTIDE SEQUENCE</scope>
    <source>
        <strain evidence="3">M133</strain>
    </source>
</reference>
<dbReference type="AlphaFoldDB" id="A0A8A4TF34"/>
<dbReference type="SUPFAM" id="SSF46955">
    <property type="entry name" value="Putative DNA-binding domain"/>
    <property type="match status" value="1"/>
</dbReference>
<dbReference type="KEGG" id="scor:J3U87_21400"/>
<dbReference type="PANTHER" id="PTHR30204:SF58">
    <property type="entry name" value="HTH-TYPE TRANSCRIPTIONAL REGULATOR YFMP"/>
    <property type="match status" value="1"/>
</dbReference>
<evidence type="ECO:0000313" key="4">
    <source>
        <dbReference type="Proteomes" id="UP000663929"/>
    </source>
</evidence>
<keyword evidence="1" id="KW-0238">DNA-binding</keyword>
<dbReference type="CDD" id="cd04766">
    <property type="entry name" value="HTH_HspR"/>
    <property type="match status" value="1"/>
</dbReference>
<protein>
    <submittedName>
        <fullName evidence="3">Helix-turn-helix transcriptional regulator</fullName>
    </submittedName>
</protein>
<dbReference type="Pfam" id="PF13411">
    <property type="entry name" value="MerR_1"/>
    <property type="match status" value="1"/>
</dbReference>
<dbReference type="GO" id="GO:0003700">
    <property type="term" value="F:DNA-binding transcription factor activity"/>
    <property type="evidence" value="ECO:0007669"/>
    <property type="project" value="InterPro"/>
</dbReference>
<proteinExistence type="predicted"/>
<feature type="domain" description="HTH merR-type" evidence="2">
    <location>
        <begin position="11"/>
        <end position="80"/>
    </location>
</feature>
<dbReference type="Gene3D" id="1.10.1660.10">
    <property type="match status" value="1"/>
</dbReference>
<evidence type="ECO:0000259" key="2">
    <source>
        <dbReference type="PROSITE" id="PS50937"/>
    </source>
</evidence>
<keyword evidence="4" id="KW-1185">Reference proteome</keyword>
<accession>A0A8A4TF34</accession>
<dbReference type="PRINTS" id="PR00040">
    <property type="entry name" value="HTHMERR"/>
</dbReference>
<name>A0A8A4TF34_SULCO</name>
<dbReference type="PANTHER" id="PTHR30204">
    <property type="entry name" value="REDOX-CYCLING DRUG-SENSING TRANSCRIPTIONAL ACTIVATOR SOXR"/>
    <property type="match status" value="1"/>
</dbReference>
<dbReference type="InterPro" id="IPR000551">
    <property type="entry name" value="MerR-type_HTH_dom"/>
</dbReference>
<gene>
    <name evidence="3" type="ORF">J3U87_21400</name>
</gene>
<dbReference type="InterPro" id="IPR047057">
    <property type="entry name" value="MerR_fam"/>
</dbReference>
<dbReference type="NCBIfam" id="NF047375">
    <property type="entry name" value="HeatShock_HspR"/>
    <property type="match status" value="1"/>
</dbReference>
<dbReference type="EMBL" id="CP071793">
    <property type="protein sequence ID" value="QTD48150.1"/>
    <property type="molecule type" value="Genomic_DNA"/>
</dbReference>
<dbReference type="PROSITE" id="PS50937">
    <property type="entry name" value="HTH_MERR_2"/>
    <property type="match status" value="1"/>
</dbReference>
<evidence type="ECO:0000313" key="3">
    <source>
        <dbReference type="EMBL" id="QTD48150.1"/>
    </source>
</evidence>